<accession>A0AAV1WGB8</accession>
<dbReference type="Proteomes" id="UP001497480">
    <property type="component" value="Unassembled WGS sequence"/>
</dbReference>
<name>A0AAV1WGB8_LUPLU</name>
<dbReference type="AlphaFoldDB" id="A0AAV1WGB8"/>
<keyword evidence="2" id="KW-1185">Reference proteome</keyword>
<evidence type="ECO:0000313" key="1">
    <source>
        <dbReference type="EMBL" id="CAL0308374.1"/>
    </source>
</evidence>
<gene>
    <name evidence="1" type="ORF">LLUT_LOCUS9434</name>
</gene>
<organism evidence="1 2">
    <name type="scientific">Lupinus luteus</name>
    <name type="common">European yellow lupine</name>
    <dbReference type="NCBI Taxonomy" id="3873"/>
    <lineage>
        <taxon>Eukaryota</taxon>
        <taxon>Viridiplantae</taxon>
        <taxon>Streptophyta</taxon>
        <taxon>Embryophyta</taxon>
        <taxon>Tracheophyta</taxon>
        <taxon>Spermatophyta</taxon>
        <taxon>Magnoliopsida</taxon>
        <taxon>eudicotyledons</taxon>
        <taxon>Gunneridae</taxon>
        <taxon>Pentapetalae</taxon>
        <taxon>rosids</taxon>
        <taxon>fabids</taxon>
        <taxon>Fabales</taxon>
        <taxon>Fabaceae</taxon>
        <taxon>Papilionoideae</taxon>
        <taxon>50 kb inversion clade</taxon>
        <taxon>genistoids sensu lato</taxon>
        <taxon>core genistoids</taxon>
        <taxon>Genisteae</taxon>
        <taxon>Lupinus</taxon>
    </lineage>
</organism>
<sequence>MLASVYPINIGSSLPKHKHLLGVPLRYLNIHFITFQCSLSGLDKNRLTNPTAWAISGLVQIMAYIRLPTTKE</sequence>
<evidence type="ECO:0000313" key="2">
    <source>
        <dbReference type="Proteomes" id="UP001497480"/>
    </source>
</evidence>
<reference evidence="1 2" key="1">
    <citation type="submission" date="2024-03" db="EMBL/GenBank/DDBJ databases">
        <authorList>
            <person name="Martinez-Hernandez J."/>
        </authorList>
    </citation>
    <scope>NUCLEOTIDE SEQUENCE [LARGE SCALE GENOMIC DNA]</scope>
</reference>
<protein>
    <submittedName>
        <fullName evidence="1">Uncharacterized protein</fullName>
    </submittedName>
</protein>
<proteinExistence type="predicted"/>
<comment type="caution">
    <text evidence="1">The sequence shown here is derived from an EMBL/GenBank/DDBJ whole genome shotgun (WGS) entry which is preliminary data.</text>
</comment>
<dbReference type="EMBL" id="CAXHTB010000006">
    <property type="protein sequence ID" value="CAL0308374.1"/>
    <property type="molecule type" value="Genomic_DNA"/>
</dbReference>